<reference evidence="14" key="1">
    <citation type="journal article" date="2019" name="Int. J. Syst. Evol. Microbiol.">
        <title>The Global Catalogue of Microorganisms (GCM) 10K type strain sequencing project: providing services to taxonomists for standard genome sequencing and annotation.</title>
        <authorList>
            <consortium name="The Broad Institute Genomics Platform"/>
            <consortium name="The Broad Institute Genome Sequencing Center for Infectious Disease"/>
            <person name="Wu L."/>
            <person name="Ma J."/>
        </authorList>
    </citation>
    <scope>NUCLEOTIDE SEQUENCE [LARGE SCALE GENOMIC DNA]</scope>
    <source>
        <strain evidence="14">CGMCC 4.7329</strain>
    </source>
</reference>
<evidence type="ECO:0000256" key="10">
    <source>
        <dbReference type="ARBA" id="ARBA00049556"/>
    </source>
</evidence>
<name>A0ABQ2KIR6_9NOCA</name>
<evidence type="ECO:0000313" key="13">
    <source>
        <dbReference type="EMBL" id="GGN80692.1"/>
    </source>
</evidence>
<dbReference type="InterPro" id="IPR006176">
    <property type="entry name" value="3-OHacyl-CoA_DH_NAD-bd"/>
</dbReference>
<evidence type="ECO:0000256" key="4">
    <source>
        <dbReference type="ARBA" id="ARBA00022963"/>
    </source>
</evidence>
<dbReference type="CDD" id="cd06558">
    <property type="entry name" value="crotonase-like"/>
    <property type="match status" value="1"/>
</dbReference>
<evidence type="ECO:0000256" key="5">
    <source>
        <dbReference type="ARBA" id="ARBA00023002"/>
    </source>
</evidence>
<dbReference type="InterPro" id="IPR001753">
    <property type="entry name" value="Enoyl-CoA_hydra/iso"/>
</dbReference>
<dbReference type="PANTHER" id="PTHR43612">
    <property type="entry name" value="TRIFUNCTIONAL ENZYME SUBUNIT ALPHA"/>
    <property type="match status" value="1"/>
</dbReference>
<gene>
    <name evidence="13" type="ORF">GCM10011610_30310</name>
</gene>
<dbReference type="Pfam" id="PF00725">
    <property type="entry name" value="3HCDH"/>
    <property type="match status" value="1"/>
</dbReference>
<keyword evidence="3" id="KW-0276">Fatty acid metabolism</keyword>
<keyword evidence="14" id="KW-1185">Reference proteome</keyword>
<evidence type="ECO:0000256" key="1">
    <source>
        <dbReference type="ARBA" id="ARBA00005005"/>
    </source>
</evidence>
<organism evidence="13 14">
    <name type="scientific">Nocardia rhizosphaerihabitans</name>
    <dbReference type="NCBI Taxonomy" id="1691570"/>
    <lineage>
        <taxon>Bacteria</taxon>
        <taxon>Bacillati</taxon>
        <taxon>Actinomycetota</taxon>
        <taxon>Actinomycetes</taxon>
        <taxon>Mycobacteriales</taxon>
        <taxon>Nocardiaceae</taxon>
        <taxon>Nocardia</taxon>
    </lineage>
</organism>
<dbReference type="Proteomes" id="UP000658127">
    <property type="component" value="Unassembled WGS sequence"/>
</dbReference>
<dbReference type="SUPFAM" id="SSF51735">
    <property type="entry name" value="NAD(P)-binding Rossmann-fold domains"/>
    <property type="match status" value="1"/>
</dbReference>
<dbReference type="InterPro" id="IPR006108">
    <property type="entry name" value="3HC_DH_C"/>
</dbReference>
<dbReference type="SUPFAM" id="SSF52096">
    <property type="entry name" value="ClpP/crotonase"/>
    <property type="match status" value="1"/>
</dbReference>
<feature type="domain" description="3-hydroxyacyl-CoA dehydrogenase NAD binding" evidence="12">
    <location>
        <begin position="313"/>
        <end position="489"/>
    </location>
</feature>
<feature type="domain" description="3-hydroxyacyl-CoA dehydrogenase C-terminal" evidence="11">
    <location>
        <begin position="492"/>
        <end position="591"/>
    </location>
</feature>
<dbReference type="InterPro" id="IPR008927">
    <property type="entry name" value="6-PGluconate_DH-like_C_sf"/>
</dbReference>
<accession>A0ABQ2KIR6</accession>
<evidence type="ECO:0000313" key="14">
    <source>
        <dbReference type="Proteomes" id="UP000658127"/>
    </source>
</evidence>
<evidence type="ECO:0000256" key="3">
    <source>
        <dbReference type="ARBA" id="ARBA00022832"/>
    </source>
</evidence>
<protein>
    <submittedName>
        <fullName evidence="13">3-hydroxyacyl-CoA dehydrogenase</fullName>
    </submittedName>
</protein>
<comment type="caution">
    <text evidence="13">The sequence shown here is derived from an EMBL/GenBank/DDBJ whole genome shotgun (WGS) entry which is preliminary data.</text>
</comment>
<keyword evidence="6" id="KW-0520">NAD</keyword>
<evidence type="ECO:0000256" key="8">
    <source>
        <dbReference type="ARBA" id="ARBA00023239"/>
    </source>
</evidence>
<evidence type="ECO:0000256" key="9">
    <source>
        <dbReference type="ARBA" id="ARBA00023268"/>
    </source>
</evidence>
<dbReference type="PANTHER" id="PTHR43612:SF3">
    <property type="entry name" value="TRIFUNCTIONAL ENZYME SUBUNIT ALPHA, MITOCHONDRIAL"/>
    <property type="match status" value="1"/>
</dbReference>
<comment type="catalytic activity">
    <reaction evidence="10">
        <text>a (3S)-3-hydroxyacyl-CoA + NAD(+) = a 3-oxoacyl-CoA + NADH + H(+)</text>
        <dbReference type="Rhea" id="RHEA:22432"/>
        <dbReference type="ChEBI" id="CHEBI:15378"/>
        <dbReference type="ChEBI" id="CHEBI:57318"/>
        <dbReference type="ChEBI" id="CHEBI:57540"/>
        <dbReference type="ChEBI" id="CHEBI:57945"/>
        <dbReference type="ChEBI" id="CHEBI:90726"/>
        <dbReference type="EC" id="1.1.1.35"/>
    </reaction>
</comment>
<keyword evidence="9" id="KW-0511">Multifunctional enzyme</keyword>
<dbReference type="Pfam" id="PF00378">
    <property type="entry name" value="ECH_1"/>
    <property type="match status" value="1"/>
</dbReference>
<keyword evidence="8" id="KW-0456">Lyase</keyword>
<comment type="pathway">
    <text evidence="1">Lipid metabolism; fatty acid beta-oxidation.</text>
</comment>
<dbReference type="EMBL" id="BMNE01000003">
    <property type="protein sequence ID" value="GGN80692.1"/>
    <property type="molecule type" value="Genomic_DNA"/>
</dbReference>
<proteinExistence type="inferred from homology"/>
<evidence type="ECO:0000259" key="12">
    <source>
        <dbReference type="Pfam" id="PF02737"/>
    </source>
</evidence>
<keyword evidence="4" id="KW-0442">Lipid degradation</keyword>
<keyword evidence="7" id="KW-0443">Lipid metabolism</keyword>
<dbReference type="Gene3D" id="3.90.226.10">
    <property type="entry name" value="2-enoyl-CoA Hydratase, Chain A, domain 1"/>
    <property type="match status" value="1"/>
</dbReference>
<dbReference type="SUPFAM" id="SSF48179">
    <property type="entry name" value="6-phosphogluconate dehydrogenase C-terminal domain-like"/>
    <property type="match status" value="2"/>
</dbReference>
<dbReference type="InterPro" id="IPR036291">
    <property type="entry name" value="NAD(P)-bd_dom_sf"/>
</dbReference>
<sequence>MTTTDVITRTASDGIVTLTFDDPASAANTMTPAFRAAFGQAVADLEADADLRGVILTSAKKSFFAGGDLTSLIKVNPDDVTEFHAEVTEMLGYLRRLERLGKPVVTALNGAAMGGGLEIALATHHRVALRGVTVAFPEVSLGLLPGGGGIVRSVRILGLQKAIELILDGRTLAADAAQKLGLIDELADSPEELGAAAVAWIEANPAAAQPWDVKGHKIPGPDAETLGNALSGAVHLRTKGAPYPAPQAVVSAAVEGSRVGFDAAQLIETRYFLSLAAGQVAKNMIQGKFLDLRAVAAGAGRPKVGETAPVATLAVIGAGMMGAGIAYQAAKNGISVRLKDVDEAAAERGKDYSRKLVAKGIDRGQLSAEKGQALLDRITVVTDYAAFEGADAVIEAVFEDPALKSQTFRDAEPHLPGALLATNTSTLPISELAAAVQRREDFVGMHFFSPVDRMPLLEIVVGAESSPEAVARAFDLGVALGKTNIVVNDKRGFFTSRVITKFTDEALAMLGEGISAASIEQAGLQAGYPAPPLQLSDELTITLPHKVRMETKAAALAAGEEWVVHPGEPVMARMIEEFGRFGRTSGGAFYEFENGKRTRLWPGLEEHFRKPGYEIPFTDIVERMLFAETIEALRTFDEGVMTSIPDANVGSLLGIGFPGWTGGVINYVNGYAGGLEGFVARATELAERYGDRFQVPAAIVALSETSDRFELS</sequence>
<dbReference type="Gene3D" id="1.10.1040.50">
    <property type="match status" value="1"/>
</dbReference>
<evidence type="ECO:0000256" key="2">
    <source>
        <dbReference type="ARBA" id="ARBA00007005"/>
    </source>
</evidence>
<dbReference type="Gene3D" id="3.40.50.720">
    <property type="entry name" value="NAD(P)-binding Rossmann-like Domain"/>
    <property type="match status" value="1"/>
</dbReference>
<evidence type="ECO:0000256" key="6">
    <source>
        <dbReference type="ARBA" id="ARBA00023027"/>
    </source>
</evidence>
<dbReference type="InterPro" id="IPR029045">
    <property type="entry name" value="ClpP/crotonase-like_dom_sf"/>
</dbReference>
<dbReference type="Pfam" id="PF02737">
    <property type="entry name" value="3HCDH_N"/>
    <property type="match status" value="1"/>
</dbReference>
<keyword evidence="5" id="KW-0560">Oxidoreductase</keyword>
<dbReference type="InterPro" id="IPR050136">
    <property type="entry name" value="FA_oxidation_alpha_subunit"/>
</dbReference>
<evidence type="ECO:0000256" key="7">
    <source>
        <dbReference type="ARBA" id="ARBA00023098"/>
    </source>
</evidence>
<evidence type="ECO:0000259" key="11">
    <source>
        <dbReference type="Pfam" id="PF00725"/>
    </source>
</evidence>
<comment type="similarity">
    <text evidence="2">In the central section; belongs to the 3-hydroxyacyl-CoA dehydrogenase family.</text>
</comment>